<reference evidence="2" key="1">
    <citation type="submission" date="2020-07" db="EMBL/GenBank/DDBJ databases">
        <title>Clarias magur genome sequencing, assembly and annotation.</title>
        <authorList>
            <person name="Kushwaha B."/>
            <person name="Kumar R."/>
            <person name="Das P."/>
            <person name="Joshi C.G."/>
            <person name="Kumar D."/>
            <person name="Nagpure N.S."/>
            <person name="Pandey M."/>
            <person name="Agarwal S."/>
            <person name="Srivastava S."/>
            <person name="Singh M."/>
            <person name="Sahoo L."/>
            <person name="Jayasankar P."/>
            <person name="Meher P.K."/>
            <person name="Koringa P.G."/>
            <person name="Iquebal M.A."/>
            <person name="Das S.P."/>
            <person name="Bit A."/>
            <person name="Patnaik S."/>
            <person name="Patel N."/>
            <person name="Shah T.M."/>
            <person name="Hinsu A."/>
            <person name="Jena J.K."/>
        </authorList>
    </citation>
    <scope>NUCLEOTIDE SEQUENCE</scope>
    <source>
        <strain evidence="2">CIFAMagur01</strain>
        <tissue evidence="2">Testis</tissue>
    </source>
</reference>
<keyword evidence="3" id="KW-1185">Reference proteome</keyword>
<dbReference type="OrthoDB" id="9937059at2759"/>
<organism evidence="2 3">
    <name type="scientific">Clarias magur</name>
    <name type="common">Asian catfish</name>
    <name type="synonym">Macropteronotus magur</name>
    <dbReference type="NCBI Taxonomy" id="1594786"/>
    <lineage>
        <taxon>Eukaryota</taxon>
        <taxon>Metazoa</taxon>
        <taxon>Chordata</taxon>
        <taxon>Craniata</taxon>
        <taxon>Vertebrata</taxon>
        <taxon>Euteleostomi</taxon>
        <taxon>Actinopterygii</taxon>
        <taxon>Neopterygii</taxon>
        <taxon>Teleostei</taxon>
        <taxon>Ostariophysi</taxon>
        <taxon>Siluriformes</taxon>
        <taxon>Clariidae</taxon>
        <taxon>Clarias</taxon>
    </lineage>
</organism>
<dbReference type="EMBL" id="QNUK01000269">
    <property type="protein sequence ID" value="KAF5896615.1"/>
    <property type="molecule type" value="Genomic_DNA"/>
</dbReference>
<evidence type="ECO:0000313" key="3">
    <source>
        <dbReference type="Proteomes" id="UP000727407"/>
    </source>
</evidence>
<gene>
    <name evidence="2" type="ORF">DAT39_013671</name>
</gene>
<evidence type="ECO:0000256" key="1">
    <source>
        <dbReference type="SAM" id="MobiDB-lite"/>
    </source>
</evidence>
<dbReference type="Proteomes" id="UP000727407">
    <property type="component" value="Unassembled WGS sequence"/>
</dbReference>
<accession>A0A8J4UKF6</accession>
<comment type="caution">
    <text evidence="2">The sequence shown here is derived from an EMBL/GenBank/DDBJ whole genome shotgun (WGS) entry which is preliminary data.</text>
</comment>
<feature type="compositionally biased region" description="Polar residues" evidence="1">
    <location>
        <begin position="10"/>
        <end position="22"/>
    </location>
</feature>
<evidence type="ECO:0000313" key="2">
    <source>
        <dbReference type="EMBL" id="KAF5896615.1"/>
    </source>
</evidence>
<proteinExistence type="predicted"/>
<dbReference type="AlphaFoldDB" id="A0A8J4UKF6"/>
<feature type="region of interest" description="Disordered" evidence="1">
    <location>
        <begin position="1"/>
        <end position="51"/>
    </location>
</feature>
<sequence>MAAQRVPLSGCSQHSDPGSNSERSADSPLPASESDSSGHVSPPNPDWTEERFRVDRKRLETLLLDLSPHLGSEVFLWTLIKLS</sequence>
<protein>
    <submittedName>
        <fullName evidence="2">Protein bicaudal C 1-like</fullName>
    </submittedName>
</protein>
<name>A0A8J4UKF6_CLAMG</name>